<dbReference type="AlphaFoldDB" id="A0AAJ6YCK7"/>
<dbReference type="InterPro" id="IPR001611">
    <property type="entry name" value="Leu-rich_rpt"/>
</dbReference>
<dbReference type="SMART" id="SM00369">
    <property type="entry name" value="LRR_TYP"/>
    <property type="match status" value="5"/>
</dbReference>
<dbReference type="SMART" id="SM00364">
    <property type="entry name" value="LRR_BAC"/>
    <property type="match status" value="5"/>
</dbReference>
<dbReference type="Pfam" id="PF13855">
    <property type="entry name" value="LRR_8"/>
    <property type="match status" value="2"/>
</dbReference>
<dbReference type="InterPro" id="IPR003591">
    <property type="entry name" value="Leu-rich_rpt_typical-subtyp"/>
</dbReference>
<dbReference type="PANTHER" id="PTHR48051:SF1">
    <property type="entry name" value="RAS SUPPRESSOR PROTEIN 1"/>
    <property type="match status" value="1"/>
</dbReference>
<accession>A0AAJ6YCK7</accession>
<dbReference type="Proteomes" id="UP000695007">
    <property type="component" value="Unplaced"/>
</dbReference>
<name>A0AAJ6YCK7_9HYME</name>
<reference evidence="4" key="1">
    <citation type="submission" date="2025-08" db="UniProtKB">
        <authorList>
            <consortium name="RefSeq"/>
        </authorList>
    </citation>
    <scope>IDENTIFICATION</scope>
</reference>
<proteinExistence type="predicted"/>
<dbReference type="InterPro" id="IPR050216">
    <property type="entry name" value="LRR_domain-containing"/>
</dbReference>
<evidence type="ECO:0000256" key="1">
    <source>
        <dbReference type="ARBA" id="ARBA00022614"/>
    </source>
</evidence>
<dbReference type="PANTHER" id="PTHR48051">
    <property type="match status" value="1"/>
</dbReference>
<organism evidence="3 4">
    <name type="scientific">Ceratosolen solmsi marchali</name>
    <dbReference type="NCBI Taxonomy" id="326594"/>
    <lineage>
        <taxon>Eukaryota</taxon>
        <taxon>Metazoa</taxon>
        <taxon>Ecdysozoa</taxon>
        <taxon>Arthropoda</taxon>
        <taxon>Hexapoda</taxon>
        <taxon>Insecta</taxon>
        <taxon>Pterygota</taxon>
        <taxon>Neoptera</taxon>
        <taxon>Endopterygota</taxon>
        <taxon>Hymenoptera</taxon>
        <taxon>Apocrita</taxon>
        <taxon>Proctotrupomorpha</taxon>
        <taxon>Chalcidoidea</taxon>
        <taxon>Agaonidae</taxon>
        <taxon>Agaoninae</taxon>
        <taxon>Ceratosolen</taxon>
    </lineage>
</organism>
<dbReference type="PROSITE" id="PS51450">
    <property type="entry name" value="LRR"/>
    <property type="match status" value="3"/>
</dbReference>
<dbReference type="RefSeq" id="XP_011495056.1">
    <property type="nucleotide sequence ID" value="XM_011496754.1"/>
</dbReference>
<evidence type="ECO:0000313" key="3">
    <source>
        <dbReference type="Proteomes" id="UP000695007"/>
    </source>
</evidence>
<protein>
    <submittedName>
        <fullName evidence="4">Leucine-rich repeat-containing protein 28</fullName>
    </submittedName>
</protein>
<keyword evidence="1" id="KW-0433">Leucine-rich repeat</keyword>
<gene>
    <name evidence="4" type="primary">LOC105359983</name>
</gene>
<evidence type="ECO:0000313" key="4">
    <source>
        <dbReference type="RefSeq" id="XP_011495056.1"/>
    </source>
</evidence>
<keyword evidence="2" id="KW-0677">Repeat</keyword>
<dbReference type="Gene3D" id="3.80.10.10">
    <property type="entry name" value="Ribonuclease Inhibitor"/>
    <property type="match status" value="1"/>
</dbReference>
<dbReference type="SUPFAM" id="SSF52058">
    <property type="entry name" value="L domain-like"/>
    <property type="match status" value="1"/>
</dbReference>
<evidence type="ECO:0000256" key="2">
    <source>
        <dbReference type="ARBA" id="ARBA00022737"/>
    </source>
</evidence>
<dbReference type="KEGG" id="csol:105359983"/>
<dbReference type="GeneID" id="105359983"/>
<sequence>MNLDLNDLINEVAEKIILHWNYRDLVEIPDAVRNVGSHVQEIYLKWNKLKSLPLWISDFSNVTNLYLYGNNIEHLPDSLRHMNNLAVLDLSANQLKELPICLGYLKNLRSLLLNQNFITSLPQSMSQLKNLERLFLSGNRIVALPEWLGALPVLGELFVDNNLLEEIPNRLTLSNSLSIISVCSNKLSYLPLNGFLSAPCIRFNSNPCLNYLSLPVLYQLMCKVQYPMSEESGNAIAHGCFRSNSKTNNCNIKTKLLLLSKNNSEHKKFVIELPRQLLVIHDIYENKVISLWELSLRKVYLSRFHHTLDISWDPPNVYVKQNPILDKINFGIDKYLKSLIPFGLLLNGPISICMNKYCNEPIFSEAWILLGSGKNTFAIPTIVILCCHRCATEFIKTSNFIENHDIYVYMCQD</sequence>
<dbReference type="GO" id="GO:0005737">
    <property type="term" value="C:cytoplasm"/>
    <property type="evidence" value="ECO:0007669"/>
    <property type="project" value="TreeGrafter"/>
</dbReference>
<dbReference type="InterPro" id="IPR032675">
    <property type="entry name" value="LRR_dom_sf"/>
</dbReference>
<keyword evidence="3" id="KW-1185">Reference proteome</keyword>